<dbReference type="SUPFAM" id="SSF110004">
    <property type="entry name" value="Glycolipid transfer protein, GLTP"/>
    <property type="match status" value="1"/>
</dbReference>
<dbReference type="FunFam" id="1.10.3520.10:FF:000001">
    <property type="entry name" value="Pleckstrin domain-containing family A member 8"/>
    <property type="match status" value="1"/>
</dbReference>
<gene>
    <name evidence="3" type="ORF">LTR97_005248</name>
</gene>
<name>A0AAN7VT55_9PEZI</name>
<keyword evidence="1" id="KW-0813">Transport</keyword>
<organism evidence="3 4">
    <name type="scientific">Elasticomyces elasticus</name>
    <dbReference type="NCBI Taxonomy" id="574655"/>
    <lineage>
        <taxon>Eukaryota</taxon>
        <taxon>Fungi</taxon>
        <taxon>Dikarya</taxon>
        <taxon>Ascomycota</taxon>
        <taxon>Pezizomycotina</taxon>
        <taxon>Dothideomycetes</taxon>
        <taxon>Dothideomycetidae</taxon>
        <taxon>Mycosphaerellales</taxon>
        <taxon>Teratosphaeriaceae</taxon>
        <taxon>Elasticomyces</taxon>
    </lineage>
</organism>
<dbReference type="Pfam" id="PF08718">
    <property type="entry name" value="GLTP"/>
    <property type="match status" value="1"/>
</dbReference>
<sequence length="206" mass="23256">MANAYPPGGTYWDNGKRSFTSVPMNLSKDSAISTTEFLEASEALTGLLDVLGSTAFMPVKKDIIGNIKKIRDRQLEAPVESETLQDLVRNELKTKKHTASEGLLWLTRGLDFIARGLRRNLTLQPTEELSVSFRDSYGQTLKQYHSFIIKPIFSAAMSACPYRKDFYAKLGEDEAKVKKELDEWLAALEERVTVLNTFMAKPEAKW</sequence>
<accession>A0AAN7VT55</accession>
<dbReference type="InterPro" id="IPR014830">
    <property type="entry name" value="Glycolipid_transfer_prot_dom"/>
</dbReference>
<feature type="domain" description="Glycolipid transfer protein" evidence="2">
    <location>
        <begin position="32"/>
        <end position="172"/>
    </location>
</feature>
<reference evidence="3" key="1">
    <citation type="submission" date="2023-08" db="EMBL/GenBank/DDBJ databases">
        <title>Black Yeasts Isolated from many extreme environments.</title>
        <authorList>
            <person name="Coleine C."/>
            <person name="Stajich J.E."/>
            <person name="Selbmann L."/>
        </authorList>
    </citation>
    <scope>NUCLEOTIDE SEQUENCE</scope>
    <source>
        <strain evidence="3">CCFEE 5810</strain>
    </source>
</reference>
<dbReference type="GO" id="GO:1902388">
    <property type="term" value="F:ceramide 1-phosphate transfer activity"/>
    <property type="evidence" value="ECO:0007669"/>
    <property type="project" value="TreeGrafter"/>
</dbReference>
<dbReference type="PANTHER" id="PTHR10219">
    <property type="entry name" value="GLYCOLIPID TRANSFER PROTEIN-RELATED"/>
    <property type="match status" value="1"/>
</dbReference>
<evidence type="ECO:0000313" key="3">
    <source>
        <dbReference type="EMBL" id="KAK5700731.1"/>
    </source>
</evidence>
<evidence type="ECO:0000256" key="1">
    <source>
        <dbReference type="ARBA" id="ARBA00022448"/>
    </source>
</evidence>
<dbReference type="PANTHER" id="PTHR10219:SF25">
    <property type="entry name" value="PLECKSTRIN HOMOLOGY DOMAIN-CONTAINING FAMILY A MEMBER 8"/>
    <property type="match status" value="1"/>
</dbReference>
<dbReference type="GO" id="GO:1902387">
    <property type="term" value="F:ceramide 1-phosphate binding"/>
    <property type="evidence" value="ECO:0007669"/>
    <property type="project" value="TreeGrafter"/>
</dbReference>
<dbReference type="GO" id="GO:0016020">
    <property type="term" value="C:membrane"/>
    <property type="evidence" value="ECO:0007669"/>
    <property type="project" value="TreeGrafter"/>
</dbReference>
<evidence type="ECO:0000259" key="2">
    <source>
        <dbReference type="Pfam" id="PF08718"/>
    </source>
</evidence>
<protein>
    <recommendedName>
        <fullName evidence="2">Glycolipid transfer protein domain-containing protein</fullName>
    </recommendedName>
</protein>
<dbReference type="GO" id="GO:0005829">
    <property type="term" value="C:cytosol"/>
    <property type="evidence" value="ECO:0007669"/>
    <property type="project" value="TreeGrafter"/>
</dbReference>
<evidence type="ECO:0000313" key="4">
    <source>
        <dbReference type="Proteomes" id="UP001310594"/>
    </source>
</evidence>
<comment type="caution">
    <text evidence="3">The sequence shown here is derived from an EMBL/GenBank/DDBJ whole genome shotgun (WGS) entry which is preliminary data.</text>
</comment>
<dbReference type="Gene3D" id="1.10.3520.10">
    <property type="entry name" value="Glycolipid transfer protein"/>
    <property type="match status" value="1"/>
</dbReference>
<dbReference type="AlphaFoldDB" id="A0AAN7VT55"/>
<dbReference type="Proteomes" id="UP001310594">
    <property type="component" value="Unassembled WGS sequence"/>
</dbReference>
<dbReference type="EMBL" id="JAVRQU010000007">
    <property type="protein sequence ID" value="KAK5700731.1"/>
    <property type="molecule type" value="Genomic_DNA"/>
</dbReference>
<proteinExistence type="predicted"/>
<dbReference type="InterPro" id="IPR036497">
    <property type="entry name" value="GLTP_sf"/>
</dbReference>